<dbReference type="SMART" id="SM00091">
    <property type="entry name" value="PAS"/>
    <property type="match status" value="1"/>
</dbReference>
<evidence type="ECO:0000256" key="4">
    <source>
        <dbReference type="ARBA" id="ARBA00022553"/>
    </source>
</evidence>
<feature type="transmembrane region" description="Helical" evidence="8">
    <location>
        <begin position="16"/>
        <end position="42"/>
    </location>
</feature>
<dbReference type="EC" id="2.7.13.3" evidence="3"/>
<name>A0ABR8TKS7_9PSED</name>
<comment type="subcellular location">
    <subcellularLocation>
        <location evidence="2">Membrane</location>
    </subcellularLocation>
</comment>
<dbReference type="CDD" id="cd06225">
    <property type="entry name" value="HAMP"/>
    <property type="match status" value="1"/>
</dbReference>
<dbReference type="Proteomes" id="UP000611945">
    <property type="component" value="Unassembled WGS sequence"/>
</dbReference>
<feature type="domain" description="PAS" evidence="10">
    <location>
        <begin position="285"/>
        <end position="341"/>
    </location>
</feature>
<evidence type="ECO:0000256" key="3">
    <source>
        <dbReference type="ARBA" id="ARBA00012438"/>
    </source>
</evidence>
<comment type="caution">
    <text evidence="12">The sequence shown here is derived from an EMBL/GenBank/DDBJ whole genome shotgun (WGS) entry which is preliminary data.</text>
</comment>
<keyword evidence="8" id="KW-0812">Transmembrane</keyword>
<dbReference type="InterPro" id="IPR003594">
    <property type="entry name" value="HATPase_dom"/>
</dbReference>
<dbReference type="Gene3D" id="3.30.565.10">
    <property type="entry name" value="Histidine kinase-like ATPase, C-terminal domain"/>
    <property type="match status" value="1"/>
</dbReference>
<dbReference type="EMBL" id="JACSQG010000001">
    <property type="protein sequence ID" value="MBD7976140.1"/>
    <property type="molecule type" value="Genomic_DNA"/>
</dbReference>
<protein>
    <recommendedName>
        <fullName evidence="3">histidine kinase</fullName>
        <ecNumber evidence="3">2.7.13.3</ecNumber>
    </recommendedName>
</protein>
<dbReference type="SUPFAM" id="SSF55874">
    <property type="entry name" value="ATPase domain of HSP90 chaperone/DNA topoisomerase II/histidine kinase"/>
    <property type="match status" value="1"/>
</dbReference>
<evidence type="ECO:0000256" key="2">
    <source>
        <dbReference type="ARBA" id="ARBA00004370"/>
    </source>
</evidence>
<dbReference type="NCBIfam" id="TIGR00229">
    <property type="entry name" value="sensory_box"/>
    <property type="match status" value="1"/>
</dbReference>
<keyword evidence="5" id="KW-0808">Transferase</keyword>
<keyword evidence="4" id="KW-0597">Phosphoprotein</keyword>
<dbReference type="InterPro" id="IPR003661">
    <property type="entry name" value="HisK_dim/P_dom"/>
</dbReference>
<dbReference type="InterPro" id="IPR036097">
    <property type="entry name" value="HisK_dim/P_sf"/>
</dbReference>
<evidence type="ECO:0000259" key="10">
    <source>
        <dbReference type="PROSITE" id="PS50112"/>
    </source>
</evidence>
<evidence type="ECO:0000313" key="13">
    <source>
        <dbReference type="Proteomes" id="UP000611945"/>
    </source>
</evidence>
<dbReference type="InterPro" id="IPR013656">
    <property type="entry name" value="PAS_4"/>
</dbReference>
<evidence type="ECO:0000313" key="12">
    <source>
        <dbReference type="EMBL" id="MBD7976140.1"/>
    </source>
</evidence>
<dbReference type="Pfam" id="PF02518">
    <property type="entry name" value="HATPase_c"/>
    <property type="match status" value="1"/>
</dbReference>
<feature type="coiled-coil region" evidence="7">
    <location>
        <begin position="230"/>
        <end position="260"/>
    </location>
</feature>
<dbReference type="SMART" id="SM00304">
    <property type="entry name" value="HAMP"/>
    <property type="match status" value="1"/>
</dbReference>
<keyword evidence="8" id="KW-1133">Transmembrane helix</keyword>
<dbReference type="InterPro" id="IPR000014">
    <property type="entry name" value="PAS"/>
</dbReference>
<evidence type="ECO:0000256" key="6">
    <source>
        <dbReference type="ARBA" id="ARBA00022777"/>
    </source>
</evidence>
<dbReference type="SUPFAM" id="SSF158472">
    <property type="entry name" value="HAMP domain-like"/>
    <property type="match status" value="1"/>
</dbReference>
<feature type="transmembrane region" description="Helical" evidence="8">
    <location>
        <begin position="156"/>
        <end position="179"/>
    </location>
</feature>
<evidence type="ECO:0000256" key="5">
    <source>
        <dbReference type="ARBA" id="ARBA00022679"/>
    </source>
</evidence>
<dbReference type="InterPro" id="IPR005467">
    <property type="entry name" value="His_kinase_dom"/>
</dbReference>
<dbReference type="SUPFAM" id="SSF47384">
    <property type="entry name" value="Homodimeric domain of signal transducing histidine kinase"/>
    <property type="match status" value="1"/>
</dbReference>
<dbReference type="SUPFAM" id="SSF55785">
    <property type="entry name" value="PYP-like sensor domain (PAS domain)"/>
    <property type="match status" value="1"/>
</dbReference>
<reference evidence="12 13" key="1">
    <citation type="submission" date="2020-08" db="EMBL/GenBank/DDBJ databases">
        <title>A Genomic Blueprint of the Chicken Gut Microbiome.</title>
        <authorList>
            <person name="Gilroy R."/>
            <person name="Ravi A."/>
            <person name="Getino M."/>
            <person name="Pursley I."/>
            <person name="Horton D.L."/>
            <person name="Alikhan N.-F."/>
            <person name="Baker D."/>
            <person name="Gharbi K."/>
            <person name="Hall N."/>
            <person name="Watson M."/>
            <person name="Adriaenssens E.M."/>
            <person name="Foster-Nyarko E."/>
            <person name="Jarju S."/>
            <person name="Secka A."/>
            <person name="Antonio M."/>
            <person name="Oren A."/>
            <person name="Chaudhuri R."/>
            <person name="La Ragione R.M."/>
            <person name="Hildebrand F."/>
            <person name="Pallen M.J."/>
        </authorList>
    </citation>
    <scope>NUCLEOTIDE SEQUENCE [LARGE SCALE GENOMIC DNA]</scope>
    <source>
        <strain evidence="12 13">Sa2CUA2</strain>
    </source>
</reference>
<dbReference type="InterPro" id="IPR035965">
    <property type="entry name" value="PAS-like_dom_sf"/>
</dbReference>
<dbReference type="Gene3D" id="3.30.450.20">
    <property type="entry name" value="PAS domain"/>
    <property type="match status" value="1"/>
</dbReference>
<dbReference type="InterPro" id="IPR036890">
    <property type="entry name" value="HATPase_C_sf"/>
</dbReference>
<keyword evidence="6" id="KW-0418">Kinase</keyword>
<dbReference type="CDD" id="cd00082">
    <property type="entry name" value="HisKA"/>
    <property type="match status" value="1"/>
</dbReference>
<dbReference type="InterPro" id="IPR003660">
    <property type="entry name" value="HAMP_dom"/>
</dbReference>
<proteinExistence type="predicted"/>
<comment type="catalytic activity">
    <reaction evidence="1">
        <text>ATP + protein L-histidine = ADP + protein N-phospho-L-histidine.</text>
        <dbReference type="EC" id="2.7.13.3"/>
    </reaction>
</comment>
<evidence type="ECO:0000256" key="7">
    <source>
        <dbReference type="SAM" id="Coils"/>
    </source>
</evidence>
<sequence>MSLRRRLDNLPVGQKLLVALLVLLSAVLLAANLTFISAAYWISQQSVTPQAMQALGQLIASPALSRQALSSPAHAHALLERLQPYEPLRAAALYDPQGRNLAQLQRGEQLDLPAHLERLELWRLTEFRTNLLIELPQAEGPPGHLLLVASSELPGAFYTGTLSASLAILLLSILLWLVVVREIRRLVTEPIRRLEELTRQVTREENYALRAAPGNQDEIGSLAEAFNTMLSRMQSREQQLKRARDEAQNAFDHASSLTEETRHSNRQLELEVQVRGKIEKQLTGFQNYLNSIIDSMPSALIALDDQLYVTQWNHEASQLSGTDLEQALNQPVLLAFPLLKPFLAQLRETAERRKVERIERVSLPRHGELRHYTLTFYPLSGKVGRGVVIRIDDITERLALEDAMVQSEKMLSVGSLAAGMAHEINNPLGAILHNVQNIRRRLSPDLEKNRQQALESGVSLERISHYLSAREIPHLLDGIQSAGTRAARIVSHMLNFSRRSDRVLAPCNLAQLIDQAVEIAGNDFDLSEGFDFKSLLIQRKFDPQLETVPCIANELEQVLLNLLKNAAQAIHHREGGPPGQITLRTRYTPPWAEIQVTDNGVGMHEAVRKRIFEPFFTTKEVGQGTGLGLSVSYFIITNNHKGQMEVSSKPGQGTTFTLRLPLAEPLSSGL</sequence>
<keyword evidence="13" id="KW-1185">Reference proteome</keyword>
<dbReference type="PANTHER" id="PTHR43065">
    <property type="entry name" value="SENSOR HISTIDINE KINASE"/>
    <property type="match status" value="1"/>
</dbReference>
<evidence type="ECO:0000259" key="9">
    <source>
        <dbReference type="PROSITE" id="PS50109"/>
    </source>
</evidence>
<evidence type="ECO:0000256" key="8">
    <source>
        <dbReference type="SAM" id="Phobius"/>
    </source>
</evidence>
<dbReference type="PRINTS" id="PR00344">
    <property type="entry name" value="BCTRLSENSOR"/>
</dbReference>
<dbReference type="PANTHER" id="PTHR43065:SF42">
    <property type="entry name" value="TWO-COMPONENT SENSOR PPRA"/>
    <property type="match status" value="1"/>
</dbReference>
<evidence type="ECO:0000259" key="11">
    <source>
        <dbReference type="PROSITE" id="PS50885"/>
    </source>
</evidence>
<dbReference type="Pfam" id="PF00672">
    <property type="entry name" value="HAMP"/>
    <property type="match status" value="1"/>
</dbReference>
<dbReference type="SMART" id="SM00388">
    <property type="entry name" value="HisKA"/>
    <property type="match status" value="1"/>
</dbReference>
<organism evidence="12 13">
    <name type="scientific">Serpens gallinarum</name>
    <dbReference type="NCBI Taxonomy" id="2763075"/>
    <lineage>
        <taxon>Bacteria</taxon>
        <taxon>Pseudomonadati</taxon>
        <taxon>Pseudomonadota</taxon>
        <taxon>Gammaproteobacteria</taxon>
        <taxon>Pseudomonadales</taxon>
        <taxon>Pseudomonadaceae</taxon>
        <taxon>Pseudomonas</taxon>
    </lineage>
</organism>
<accession>A0ABR8TKS7</accession>
<dbReference type="InterPro" id="IPR004358">
    <property type="entry name" value="Sig_transdc_His_kin-like_C"/>
</dbReference>
<feature type="domain" description="HAMP" evidence="11">
    <location>
        <begin position="185"/>
        <end position="238"/>
    </location>
</feature>
<dbReference type="Gene3D" id="1.10.287.130">
    <property type="match status" value="1"/>
</dbReference>
<keyword evidence="8" id="KW-0472">Membrane</keyword>
<feature type="domain" description="Histidine kinase" evidence="9">
    <location>
        <begin position="419"/>
        <end position="664"/>
    </location>
</feature>
<dbReference type="Pfam" id="PF00512">
    <property type="entry name" value="HisKA"/>
    <property type="match status" value="1"/>
</dbReference>
<dbReference type="PROSITE" id="PS50109">
    <property type="entry name" value="HIS_KIN"/>
    <property type="match status" value="1"/>
</dbReference>
<dbReference type="PROSITE" id="PS50885">
    <property type="entry name" value="HAMP"/>
    <property type="match status" value="1"/>
</dbReference>
<dbReference type="SMART" id="SM00387">
    <property type="entry name" value="HATPase_c"/>
    <property type="match status" value="1"/>
</dbReference>
<gene>
    <name evidence="12" type="ORF">H9642_02925</name>
</gene>
<dbReference type="Gene3D" id="6.10.340.10">
    <property type="match status" value="1"/>
</dbReference>
<keyword evidence="7" id="KW-0175">Coiled coil</keyword>
<dbReference type="PROSITE" id="PS50112">
    <property type="entry name" value="PAS"/>
    <property type="match status" value="1"/>
</dbReference>
<evidence type="ECO:0000256" key="1">
    <source>
        <dbReference type="ARBA" id="ARBA00000085"/>
    </source>
</evidence>
<dbReference type="RefSeq" id="WP_251834903.1">
    <property type="nucleotide sequence ID" value="NZ_JACSQG010000001.1"/>
</dbReference>
<dbReference type="Pfam" id="PF08448">
    <property type="entry name" value="PAS_4"/>
    <property type="match status" value="1"/>
</dbReference>